<dbReference type="EMBL" id="BDQX01000281">
    <property type="protein sequence ID" value="GBG09912.1"/>
    <property type="molecule type" value="Genomic_DNA"/>
</dbReference>
<comment type="caution">
    <text evidence="1">The sequence shown here is derived from an EMBL/GenBank/DDBJ whole genome shotgun (WGS) entry which is preliminary data.</text>
</comment>
<accession>A0A2R5ET97</accession>
<proteinExistence type="predicted"/>
<protein>
    <submittedName>
        <fullName evidence="1">Uncharacterized protein</fullName>
    </submittedName>
</protein>
<keyword evidence="2" id="KW-1185">Reference proteome</keyword>
<reference evidence="1 2" key="1">
    <citation type="submission" date="2017-08" db="EMBL/GenBank/DDBJ databases">
        <title>Substantial Increase in Enzyme Production by Combined Drug-Resistance Mutations in Paenibacillus agaridevorans.</title>
        <authorList>
            <person name="Tanaka Y."/>
            <person name="Funane K."/>
            <person name="Hosaka T."/>
            <person name="Shiwa Y."/>
            <person name="Fujita N."/>
            <person name="Miyazaki T."/>
            <person name="Yoshikawa H."/>
            <person name="Murakami K."/>
            <person name="Kasahara K."/>
            <person name="Inaoka T."/>
            <person name="Hiraga Y."/>
            <person name="Ochi K."/>
        </authorList>
    </citation>
    <scope>NUCLEOTIDE SEQUENCE [LARGE SCALE GENOMIC DNA]</scope>
    <source>
        <strain evidence="1 2">T-3040</strain>
    </source>
</reference>
<gene>
    <name evidence="1" type="ORF">PAT3040_04589</name>
</gene>
<name>A0A2R5ET97_9BACL</name>
<sequence length="66" mass="7905">MFYSMQYAFERFWSIGKDRCPISFSGLEWKLVTDKKLKPAVFDIMLRVHTDFNLMTCARFLRPSPH</sequence>
<evidence type="ECO:0000313" key="1">
    <source>
        <dbReference type="EMBL" id="GBG09912.1"/>
    </source>
</evidence>
<organism evidence="1 2">
    <name type="scientific">Paenibacillus agaridevorans</name>
    <dbReference type="NCBI Taxonomy" id="171404"/>
    <lineage>
        <taxon>Bacteria</taxon>
        <taxon>Bacillati</taxon>
        <taxon>Bacillota</taxon>
        <taxon>Bacilli</taxon>
        <taxon>Bacillales</taxon>
        <taxon>Paenibacillaceae</taxon>
        <taxon>Paenibacillus</taxon>
    </lineage>
</organism>
<evidence type="ECO:0000313" key="2">
    <source>
        <dbReference type="Proteomes" id="UP000245202"/>
    </source>
</evidence>
<dbReference type="AlphaFoldDB" id="A0A2R5ET97"/>
<dbReference type="Proteomes" id="UP000245202">
    <property type="component" value="Unassembled WGS sequence"/>
</dbReference>